<dbReference type="SUPFAM" id="SSF56281">
    <property type="entry name" value="Metallo-hydrolase/oxidoreductase"/>
    <property type="match status" value="1"/>
</dbReference>
<dbReference type="PANTHER" id="PTHR30619">
    <property type="entry name" value="DNA INTERNALIZATION/COMPETENCE PROTEIN COMEC/REC2"/>
    <property type="match status" value="1"/>
</dbReference>
<accession>A0A090EPZ4</accession>
<feature type="domain" description="Metallo-beta-lactamase" evidence="2">
    <location>
        <begin position="59"/>
        <end position="111"/>
    </location>
</feature>
<evidence type="ECO:0000313" key="3">
    <source>
        <dbReference type="EMBL" id="CDX30854.1"/>
    </source>
</evidence>
<dbReference type="Gene3D" id="3.60.15.10">
    <property type="entry name" value="Ribonuclease Z/Hydroxyacylglutathione hydrolase-like"/>
    <property type="match status" value="1"/>
</dbReference>
<dbReference type="InterPro" id="IPR052159">
    <property type="entry name" value="Competence_DNA_uptake"/>
</dbReference>
<dbReference type="Pfam" id="PF00753">
    <property type="entry name" value="Lactamase_B"/>
    <property type="match status" value="1"/>
</dbReference>
<evidence type="ECO:0000259" key="2">
    <source>
        <dbReference type="Pfam" id="PF00753"/>
    </source>
</evidence>
<dbReference type="Proteomes" id="UP000046373">
    <property type="component" value="Unassembled WGS sequence"/>
</dbReference>
<dbReference type="InterPro" id="IPR001279">
    <property type="entry name" value="Metallo-B-lactamas"/>
</dbReference>
<proteinExistence type="predicted"/>
<evidence type="ECO:0000313" key="4">
    <source>
        <dbReference type="Proteomes" id="UP000046373"/>
    </source>
</evidence>
<sequence length="515" mass="55072">MPATETTIMSRKPATRTRPAKTAAAVAPAAGVTVRHYCQGIGDCHLLTFRHADGKPFRMLIDCGIHVSIAGGPALVADIVADLRQETGGKIDILVVTHEHWDHVSGFLTAKDLFKDFVVGDVWMAWTENPADAEAAELDKFKGQAIAALQGVGQKLDAMRGLSSYMAGIRDGLQSVLGFQFGAAGERVRSARDAAARLSQKSSPTYFEPGGPPVTIDALLNLRVYVLGPPRDKAALRLEEKASEMFPLASGGPFARALASGLKMNEAADTGYVDELSPFERNVGTPLSAALKGDKGSDPAIDIGAYVRKHYAGPVSAAASMEDRDQSWRRIDADWMGIAADLALQLDRGVNNTSLVLAFEFIDSGHVLLFPGDAQIGNWLSWKDLKWPVGQGTVTSADLLARTVYLKVAHHGSQNATPQKQGFDLLTSSDLSAFIPTNKVDAVKVHWGEMPYDSILTALETKTKGRVIRADDPWLADKNGKPAFAAPSGSIQAVRSAPRDAARGPGGLWVEVDLA</sequence>
<evidence type="ECO:0000256" key="1">
    <source>
        <dbReference type="SAM" id="MobiDB-lite"/>
    </source>
</evidence>
<name>A0A090EPZ4_MESPL</name>
<reference evidence="3 4" key="1">
    <citation type="submission" date="2014-08" db="EMBL/GenBank/DDBJ databases">
        <authorList>
            <person name="Moulin Lionel"/>
        </authorList>
    </citation>
    <scope>NUCLEOTIDE SEQUENCE [LARGE SCALE GENOMIC DNA]</scope>
</reference>
<feature type="region of interest" description="Disordered" evidence="1">
    <location>
        <begin position="1"/>
        <end position="20"/>
    </location>
</feature>
<dbReference type="PANTHER" id="PTHR30619:SF1">
    <property type="entry name" value="RECOMBINATION PROTEIN 2"/>
    <property type="match status" value="1"/>
</dbReference>
<organism evidence="3 4">
    <name type="scientific">Mesorhizobium plurifarium</name>
    <dbReference type="NCBI Taxonomy" id="69974"/>
    <lineage>
        <taxon>Bacteria</taxon>
        <taxon>Pseudomonadati</taxon>
        <taxon>Pseudomonadota</taxon>
        <taxon>Alphaproteobacteria</taxon>
        <taxon>Hyphomicrobiales</taxon>
        <taxon>Phyllobacteriaceae</taxon>
        <taxon>Mesorhizobium</taxon>
    </lineage>
</organism>
<dbReference type="EMBL" id="CCNB01000006">
    <property type="protein sequence ID" value="CDX30854.1"/>
    <property type="molecule type" value="Genomic_DNA"/>
</dbReference>
<dbReference type="GeneID" id="31888958"/>
<protein>
    <recommendedName>
        <fullName evidence="2">Metallo-beta-lactamase domain-containing protein</fullName>
    </recommendedName>
</protein>
<dbReference type="InterPro" id="IPR036866">
    <property type="entry name" value="RibonucZ/Hydroxyglut_hydro"/>
</dbReference>
<gene>
    <name evidence="3" type="ORF">MPLDJ20_140063</name>
</gene>
<dbReference type="AlphaFoldDB" id="A0A090EPZ4"/>